<protein>
    <submittedName>
        <fullName evidence="2">Uncharacterized protein</fullName>
    </submittedName>
</protein>
<reference evidence="2 3" key="1">
    <citation type="submission" date="2021-03" db="EMBL/GenBank/DDBJ databases">
        <authorList>
            <person name="King G.J."/>
            <person name="Bancroft I."/>
            <person name="Baten A."/>
            <person name="Bloomfield J."/>
            <person name="Borpatragohain P."/>
            <person name="He Z."/>
            <person name="Irish N."/>
            <person name="Irwin J."/>
            <person name="Liu K."/>
            <person name="Mauleon R.P."/>
            <person name="Moore J."/>
            <person name="Morris R."/>
            <person name="Ostergaard L."/>
            <person name="Wang B."/>
            <person name="Wells R."/>
        </authorList>
    </citation>
    <scope>NUCLEOTIDE SEQUENCE [LARGE SCALE GENOMIC DNA]</scope>
    <source>
        <strain evidence="2">R-o-18</strain>
        <tissue evidence="2">Leaf</tissue>
    </source>
</reference>
<sequence length="438" mass="47942">MQRRKDHKLPAYVSSPKVFLILDVLSSLFKTKPVHVPSETARNPDQLAFAKQTARVRGLSVHLGGPKTFFKNINFCIFGFSGDFGCPWVILAHVGCLFSTHGRPCVSVSTHRTSVAVRQHTQDVRGRPSAHTGRPAVHQYTYQHAPWTVRDIRQHTQDVRGCPCVSVCPSVHTGRPSAHTGRPSAHAGRPWLSVCVRVSVSAHRTSVSTHRTSVSTRRTSVSTRRTSVAVRVCPCVRQCTQDVRQHTQDVRQHTQDVRQHTQDVRGCPCVSVCPSAHAGRPSVHTGRPSAHKGRPWPCVSTQRTSVAVRQHTQDVRQYTEDVPGRPSAHTGRPSAHAGHPCVSVCPSVHTGRPSAHTGRPSVHTGCPSAHTGRPWSSVSTHISMLALPVDCSGDFSPRGLSVQYTQDVRQHTQDVCACPLAHTDCPWTDPCTELISAC</sequence>
<feature type="region of interest" description="Disordered" evidence="1">
    <location>
        <begin position="278"/>
        <end position="338"/>
    </location>
</feature>
<accession>A0ABQ7KID1</accession>
<evidence type="ECO:0000256" key="1">
    <source>
        <dbReference type="SAM" id="MobiDB-lite"/>
    </source>
</evidence>
<evidence type="ECO:0000313" key="2">
    <source>
        <dbReference type="EMBL" id="KAG5373606.1"/>
    </source>
</evidence>
<proteinExistence type="predicted"/>
<organism evidence="2 3">
    <name type="scientific">Brassica rapa subsp. trilocularis</name>
    <dbReference type="NCBI Taxonomy" id="1813537"/>
    <lineage>
        <taxon>Eukaryota</taxon>
        <taxon>Viridiplantae</taxon>
        <taxon>Streptophyta</taxon>
        <taxon>Embryophyta</taxon>
        <taxon>Tracheophyta</taxon>
        <taxon>Spermatophyta</taxon>
        <taxon>Magnoliopsida</taxon>
        <taxon>eudicotyledons</taxon>
        <taxon>Gunneridae</taxon>
        <taxon>Pentapetalae</taxon>
        <taxon>rosids</taxon>
        <taxon>malvids</taxon>
        <taxon>Brassicales</taxon>
        <taxon>Brassicaceae</taxon>
        <taxon>Brassiceae</taxon>
        <taxon>Brassica</taxon>
    </lineage>
</organism>
<comment type="caution">
    <text evidence="2">The sequence shown here is derived from an EMBL/GenBank/DDBJ whole genome shotgun (WGS) entry which is preliminary data.</text>
</comment>
<dbReference type="EMBL" id="JADBGQ010000186">
    <property type="protein sequence ID" value="KAG5373606.1"/>
    <property type="molecule type" value="Genomic_DNA"/>
</dbReference>
<keyword evidence="3" id="KW-1185">Reference proteome</keyword>
<name>A0ABQ7KID1_BRACM</name>
<feature type="compositionally biased region" description="Basic and acidic residues" evidence="1">
    <location>
        <begin position="311"/>
        <end position="323"/>
    </location>
</feature>
<gene>
    <name evidence="2" type="primary">SC343g500010.1_BraROA</name>
    <name evidence="2" type="ORF">IGI04_043076</name>
</gene>
<dbReference type="Proteomes" id="UP000823674">
    <property type="component" value="Unassembled WGS sequence"/>
</dbReference>
<evidence type="ECO:0000313" key="3">
    <source>
        <dbReference type="Proteomes" id="UP000823674"/>
    </source>
</evidence>